<organism evidence="1 3">
    <name type="scientific">Rhizophagus clarus</name>
    <dbReference type="NCBI Taxonomy" id="94130"/>
    <lineage>
        <taxon>Eukaryota</taxon>
        <taxon>Fungi</taxon>
        <taxon>Fungi incertae sedis</taxon>
        <taxon>Mucoromycota</taxon>
        <taxon>Glomeromycotina</taxon>
        <taxon>Glomeromycetes</taxon>
        <taxon>Glomerales</taxon>
        <taxon>Glomeraceae</taxon>
        <taxon>Rhizophagus</taxon>
    </lineage>
</organism>
<proteinExistence type="predicted"/>
<comment type="caution">
    <text evidence="1">The sequence shown here is derived from an EMBL/GenBank/DDBJ whole genome shotgun (WGS) entry which is preliminary data.</text>
</comment>
<accession>A0A2Z6R008</accession>
<evidence type="ECO:0000313" key="2">
    <source>
        <dbReference type="EMBL" id="GET04533.1"/>
    </source>
</evidence>
<sequence>MDNNSLSHSSDPSMVTRDGHVYVNIPIAGIRERRLDPEKYKSYKTLNNFCLFRILYQSGLAKSNSKHVSKSASKLWESVPKKFKDDLQKYCDDIKSKRTVFHFKKLYNQKECNKSRICKKRSSNETHVILSESIEKRWIQQEEFMNQYFQEEINELNIVETEPCNFNSSQYFNIINDSRKAEYCVKPSYKFVEYIRKN</sequence>
<evidence type="ECO:0000313" key="1">
    <source>
        <dbReference type="EMBL" id="GBB91339.1"/>
    </source>
</evidence>
<dbReference type="Proteomes" id="UP000247702">
    <property type="component" value="Unassembled WGS sequence"/>
</dbReference>
<reference evidence="1 3" key="1">
    <citation type="submission" date="2017-11" db="EMBL/GenBank/DDBJ databases">
        <title>The genome of Rhizophagus clarus HR1 reveals common genetic basis of auxotrophy among arbuscular mycorrhizal fungi.</title>
        <authorList>
            <person name="Kobayashi Y."/>
        </authorList>
    </citation>
    <scope>NUCLEOTIDE SEQUENCE [LARGE SCALE GENOMIC DNA]</scope>
    <source>
        <strain evidence="1 3">HR1</strain>
    </source>
</reference>
<dbReference type="OrthoDB" id="2309564at2759"/>
<dbReference type="EMBL" id="BEXD01000955">
    <property type="protein sequence ID" value="GBB91339.1"/>
    <property type="molecule type" value="Genomic_DNA"/>
</dbReference>
<keyword evidence="3" id="KW-1185">Reference proteome</keyword>
<dbReference type="AlphaFoldDB" id="A0A2Z6R008"/>
<evidence type="ECO:0000313" key="3">
    <source>
        <dbReference type="Proteomes" id="UP000247702"/>
    </source>
</evidence>
<gene>
    <name evidence="2" type="ORF">RCL2_003083500</name>
    <name evidence="1" type="ORF">RclHR1_18580001</name>
</gene>
<dbReference type="Proteomes" id="UP000615446">
    <property type="component" value="Unassembled WGS sequence"/>
</dbReference>
<reference evidence="2" key="2">
    <citation type="submission" date="2019-10" db="EMBL/GenBank/DDBJ databases">
        <title>Conservation and host-specific expression of non-tandemly repeated heterogenous ribosome RNA gene in arbuscular mycorrhizal fungi.</title>
        <authorList>
            <person name="Maeda T."/>
            <person name="Kobayashi Y."/>
            <person name="Nakagawa T."/>
            <person name="Ezawa T."/>
            <person name="Yamaguchi K."/>
            <person name="Bino T."/>
            <person name="Nishimoto Y."/>
            <person name="Shigenobu S."/>
            <person name="Kawaguchi M."/>
        </authorList>
    </citation>
    <scope>NUCLEOTIDE SEQUENCE</scope>
    <source>
        <strain evidence="2">HR1</strain>
    </source>
</reference>
<name>A0A2Z6R008_9GLOM</name>
<dbReference type="EMBL" id="BLAL01000356">
    <property type="protein sequence ID" value="GET04533.1"/>
    <property type="molecule type" value="Genomic_DNA"/>
</dbReference>
<protein>
    <submittedName>
        <fullName evidence="1">Uncharacterized protein</fullName>
    </submittedName>
</protein>